<proteinExistence type="predicted"/>
<evidence type="ECO:0000256" key="1">
    <source>
        <dbReference type="SAM" id="MobiDB-lite"/>
    </source>
</evidence>
<organism evidence="3 4">
    <name type="scientific">Halobaculum lipolyticum</name>
    <dbReference type="NCBI Taxonomy" id="3032001"/>
    <lineage>
        <taxon>Archaea</taxon>
        <taxon>Methanobacteriati</taxon>
        <taxon>Methanobacteriota</taxon>
        <taxon>Stenosarchaea group</taxon>
        <taxon>Halobacteria</taxon>
        <taxon>Halobacteriales</taxon>
        <taxon>Haloferacaceae</taxon>
        <taxon>Halobaculum</taxon>
    </lineage>
</organism>
<feature type="transmembrane region" description="Helical" evidence="2">
    <location>
        <begin position="141"/>
        <end position="158"/>
    </location>
</feature>
<dbReference type="Pfam" id="PF24838">
    <property type="entry name" value="8xMP"/>
    <property type="match status" value="1"/>
</dbReference>
<dbReference type="InterPro" id="IPR056918">
    <property type="entry name" value="8xMP"/>
</dbReference>
<evidence type="ECO:0000313" key="3">
    <source>
        <dbReference type="EMBL" id="MFC7070602.1"/>
    </source>
</evidence>
<name>A0ABD5WFN8_9EURY</name>
<protein>
    <recommendedName>
        <fullName evidence="5">Small integral membrane protein</fullName>
    </recommendedName>
</protein>
<reference evidence="3 4" key="1">
    <citation type="journal article" date="2019" name="Int. J. Syst. Evol. Microbiol.">
        <title>The Global Catalogue of Microorganisms (GCM) 10K type strain sequencing project: providing services to taxonomists for standard genome sequencing and annotation.</title>
        <authorList>
            <consortium name="The Broad Institute Genomics Platform"/>
            <consortium name="The Broad Institute Genome Sequencing Center for Infectious Disease"/>
            <person name="Wu L."/>
            <person name="Ma J."/>
        </authorList>
    </citation>
    <scope>NUCLEOTIDE SEQUENCE [LARGE SCALE GENOMIC DNA]</scope>
    <source>
        <strain evidence="3 4">DT31</strain>
    </source>
</reference>
<evidence type="ECO:0000256" key="2">
    <source>
        <dbReference type="SAM" id="Phobius"/>
    </source>
</evidence>
<evidence type="ECO:0000313" key="4">
    <source>
        <dbReference type="Proteomes" id="UP001596461"/>
    </source>
</evidence>
<dbReference type="AlphaFoldDB" id="A0ABD5WFN8"/>
<keyword evidence="2" id="KW-0472">Membrane</keyword>
<feature type="transmembrane region" description="Helical" evidence="2">
    <location>
        <begin position="68"/>
        <end position="87"/>
    </location>
</feature>
<comment type="caution">
    <text evidence="3">The sequence shown here is derived from an EMBL/GenBank/DDBJ whole genome shotgun (WGS) entry which is preliminary data.</text>
</comment>
<sequence length="161" mass="18177">MTQGQSTNTTAESTEERPPELIDQYTTYVDTTLNVSNRRLRNNRFYTFLLSGTLAVISVLAQTEIIQAVGLLIASGLGVALCVLWYASIRSYSQLNGGKYAVVQEMEEELPFDPFAREWEVLDEGNNWRTYLTHTRVERKIPGVLILPYLALGVYALLQLL</sequence>
<accession>A0ABD5WFN8</accession>
<keyword evidence="2" id="KW-0812">Transmembrane</keyword>
<evidence type="ECO:0008006" key="5">
    <source>
        <dbReference type="Google" id="ProtNLM"/>
    </source>
</evidence>
<feature type="region of interest" description="Disordered" evidence="1">
    <location>
        <begin position="1"/>
        <end position="20"/>
    </location>
</feature>
<keyword evidence="4" id="KW-1185">Reference proteome</keyword>
<keyword evidence="2" id="KW-1133">Transmembrane helix</keyword>
<dbReference type="EMBL" id="JBHTAH010000012">
    <property type="protein sequence ID" value="MFC7070602.1"/>
    <property type="molecule type" value="Genomic_DNA"/>
</dbReference>
<dbReference type="RefSeq" id="WP_390210830.1">
    <property type="nucleotide sequence ID" value="NZ_JBHTAH010000012.1"/>
</dbReference>
<dbReference type="Proteomes" id="UP001596461">
    <property type="component" value="Unassembled WGS sequence"/>
</dbReference>
<feature type="transmembrane region" description="Helical" evidence="2">
    <location>
        <begin position="45"/>
        <end position="62"/>
    </location>
</feature>
<feature type="compositionally biased region" description="Polar residues" evidence="1">
    <location>
        <begin position="1"/>
        <end position="12"/>
    </location>
</feature>
<gene>
    <name evidence="3" type="ORF">ACFQL9_13190</name>
</gene>